<comment type="caution">
    <text evidence="2">The sequence shown here is derived from an EMBL/GenBank/DDBJ whole genome shotgun (WGS) entry which is preliminary data.</text>
</comment>
<keyword evidence="1" id="KW-1133">Transmembrane helix</keyword>
<proteinExistence type="predicted"/>
<protein>
    <recommendedName>
        <fullName evidence="4">Transmembrane protein</fullName>
    </recommendedName>
</protein>
<evidence type="ECO:0008006" key="4">
    <source>
        <dbReference type="Google" id="ProtNLM"/>
    </source>
</evidence>
<evidence type="ECO:0000313" key="2">
    <source>
        <dbReference type="EMBL" id="MFN6541994.1"/>
    </source>
</evidence>
<name>A0ABW9L218_9MYCO</name>
<evidence type="ECO:0000256" key="1">
    <source>
        <dbReference type="SAM" id="Phobius"/>
    </source>
</evidence>
<dbReference type="Proteomes" id="UP001635816">
    <property type="component" value="Unassembled WGS sequence"/>
</dbReference>
<sequence>MSKARWIFLSICTVVCFGVGLALAIPGLELAFRADVTCGDWVMHQGDQCRNIGRHSSWLNAYDQQRSRNRDEGFQLASFGGIFLFAGVLFIFGLVVSYLHLKREAAESSTTTD</sequence>
<keyword evidence="1" id="KW-0812">Transmembrane</keyword>
<keyword evidence="3" id="KW-1185">Reference proteome</keyword>
<accession>A0ABW9L218</accession>
<reference evidence="2 3" key="1">
    <citation type="submission" date="2024-12" db="EMBL/GenBank/DDBJ databases">
        <title>The coexistence of Mycolicibacterium septicum and Mycolicibacterium nivoides in clinical samples.</title>
        <authorList>
            <person name="Wang C."/>
            <person name="Feng Y."/>
            <person name="Zong Z."/>
        </authorList>
    </citation>
    <scope>NUCLEOTIDE SEQUENCE [LARGE SCALE GENOMIC DNA]</scope>
    <source>
        <strain evidence="2 3">120309</strain>
    </source>
</reference>
<organism evidence="2 3">
    <name type="scientific">Mycolicibacterium nivoides</name>
    <dbReference type="NCBI Taxonomy" id="2487344"/>
    <lineage>
        <taxon>Bacteria</taxon>
        <taxon>Bacillati</taxon>
        <taxon>Actinomycetota</taxon>
        <taxon>Actinomycetes</taxon>
        <taxon>Mycobacteriales</taxon>
        <taxon>Mycobacteriaceae</taxon>
        <taxon>Mycolicibacterium</taxon>
    </lineage>
</organism>
<gene>
    <name evidence="2" type="ORF">ACK4CT_02265</name>
</gene>
<dbReference type="RefSeq" id="WP_205263367.1">
    <property type="nucleotide sequence ID" value="NZ_JBKBDD010000001.1"/>
</dbReference>
<evidence type="ECO:0000313" key="3">
    <source>
        <dbReference type="Proteomes" id="UP001635816"/>
    </source>
</evidence>
<keyword evidence="1" id="KW-0472">Membrane</keyword>
<dbReference type="EMBL" id="JBKBDD010000001">
    <property type="protein sequence ID" value="MFN6541994.1"/>
    <property type="molecule type" value="Genomic_DNA"/>
</dbReference>
<feature type="transmembrane region" description="Helical" evidence="1">
    <location>
        <begin position="76"/>
        <end position="99"/>
    </location>
</feature>